<proteinExistence type="predicted"/>
<evidence type="ECO:0000313" key="1">
    <source>
        <dbReference type="EMBL" id="OPX42129.1"/>
    </source>
</evidence>
<dbReference type="EMBL" id="MZGX01000034">
    <property type="protein sequence ID" value="OPX42129.1"/>
    <property type="molecule type" value="Genomic_DNA"/>
</dbReference>
<comment type="caution">
    <text evidence="1">The sequence shown here is derived from an EMBL/GenBank/DDBJ whole genome shotgun (WGS) entry which is preliminary data.</text>
</comment>
<accession>A0A1V4SDY8</accession>
<sequence>MNIKNYIIETSKDNKYGTCGTMIYSDSKCRIEFDVCDYRDPVWWITILKKFKLSKEQKIELLRRISADVKMRVYEELIGEIQENINNIDGSKSIMDY</sequence>
<name>A0A1V4SDY8_RUMHU</name>
<dbReference type="OrthoDB" id="3010395at2"/>
<keyword evidence="2" id="KW-1185">Reference proteome</keyword>
<protein>
    <submittedName>
        <fullName evidence="1">Uncharacterized protein</fullName>
    </submittedName>
</protein>
<organism evidence="1 2">
    <name type="scientific">Ruminiclostridium hungatei</name>
    <name type="common">Clostridium hungatei</name>
    <dbReference type="NCBI Taxonomy" id="48256"/>
    <lineage>
        <taxon>Bacteria</taxon>
        <taxon>Bacillati</taxon>
        <taxon>Bacillota</taxon>
        <taxon>Clostridia</taxon>
        <taxon>Eubacteriales</taxon>
        <taxon>Oscillospiraceae</taxon>
        <taxon>Ruminiclostridium</taxon>
    </lineage>
</organism>
<gene>
    <name evidence="1" type="ORF">CLHUN_40350</name>
</gene>
<dbReference type="AlphaFoldDB" id="A0A1V4SDY8"/>
<dbReference type="Proteomes" id="UP000191554">
    <property type="component" value="Unassembled WGS sequence"/>
</dbReference>
<dbReference type="RefSeq" id="WP_080066493.1">
    <property type="nucleotide sequence ID" value="NZ_MZGX01000034.1"/>
</dbReference>
<reference evidence="1 2" key="1">
    <citation type="submission" date="2017-03" db="EMBL/GenBank/DDBJ databases">
        <title>Genome sequence of Clostridium hungatei DSM 14427.</title>
        <authorList>
            <person name="Poehlein A."/>
            <person name="Daniel R."/>
        </authorList>
    </citation>
    <scope>NUCLEOTIDE SEQUENCE [LARGE SCALE GENOMIC DNA]</scope>
    <source>
        <strain evidence="1 2">DSM 14427</strain>
    </source>
</reference>
<evidence type="ECO:0000313" key="2">
    <source>
        <dbReference type="Proteomes" id="UP000191554"/>
    </source>
</evidence>